<feature type="region of interest" description="Disordered" evidence="1">
    <location>
        <begin position="758"/>
        <end position="787"/>
    </location>
</feature>
<dbReference type="AlphaFoldDB" id="A0AAD7MCQ9"/>
<organism evidence="2 3">
    <name type="scientific">Mycena rosella</name>
    <name type="common">Pink bonnet</name>
    <name type="synonym">Agaricus rosellus</name>
    <dbReference type="NCBI Taxonomy" id="1033263"/>
    <lineage>
        <taxon>Eukaryota</taxon>
        <taxon>Fungi</taxon>
        <taxon>Dikarya</taxon>
        <taxon>Basidiomycota</taxon>
        <taxon>Agaricomycotina</taxon>
        <taxon>Agaricomycetes</taxon>
        <taxon>Agaricomycetidae</taxon>
        <taxon>Agaricales</taxon>
        <taxon>Marasmiineae</taxon>
        <taxon>Mycenaceae</taxon>
        <taxon>Mycena</taxon>
    </lineage>
</organism>
<evidence type="ECO:0000313" key="2">
    <source>
        <dbReference type="EMBL" id="KAJ7710944.1"/>
    </source>
</evidence>
<protein>
    <submittedName>
        <fullName evidence="2">Uncharacterized protein</fullName>
    </submittedName>
</protein>
<dbReference type="EMBL" id="JARKIE010000001">
    <property type="protein sequence ID" value="KAJ7710944.1"/>
    <property type="molecule type" value="Genomic_DNA"/>
</dbReference>
<name>A0AAD7MCQ9_MYCRO</name>
<feature type="compositionally biased region" description="Basic residues" evidence="1">
    <location>
        <begin position="778"/>
        <end position="787"/>
    </location>
</feature>
<gene>
    <name evidence="2" type="ORF">B0H17DRAFT_1173666</name>
</gene>
<proteinExistence type="predicted"/>
<comment type="caution">
    <text evidence="2">The sequence shown here is derived from an EMBL/GenBank/DDBJ whole genome shotgun (WGS) entry which is preliminary data.</text>
</comment>
<evidence type="ECO:0000256" key="1">
    <source>
        <dbReference type="SAM" id="MobiDB-lite"/>
    </source>
</evidence>
<feature type="region of interest" description="Disordered" evidence="1">
    <location>
        <begin position="665"/>
        <end position="689"/>
    </location>
</feature>
<feature type="compositionally biased region" description="Basic and acidic residues" evidence="1">
    <location>
        <begin position="665"/>
        <end position="686"/>
    </location>
</feature>
<evidence type="ECO:0000313" key="3">
    <source>
        <dbReference type="Proteomes" id="UP001221757"/>
    </source>
</evidence>
<keyword evidence="3" id="KW-1185">Reference proteome</keyword>
<sequence>MHFHFKNQDQSKTFVCCKPLTRATGGCVSLHDIALELPAAYALRPSTGARWGAGIQEGAQLTETVEDSCDGELSNEIIWGASHSLPLHLHLHRFLSAIGASTSLNEPDARTRTLRHYPHVYGALVASVRRGVVHGVRVPTLRSFDRPNPWVCVVWIPALAAGIRVRGPARFVRIRAYELRGCKHKPVAHDVSVSAWIAARMNVSMYASWTGSGIQWGCTYSASGRRRAAQYVRRHVDESGITAACDACAVHEQLASDERASDRGCVCLGMEVFHAQRDRELGGCEPHLSVHVRARVSDSPSFDRATACPPTDVVRVGPQNGHPVSCLILTVPPIACAASGSHSGCESGLCRESSSLRDSSGGDFRTRSSLDTLRVSCARGSCSAGAPRKSIPTWTSSRIGSLLEQLPVARKCAGFLNNPSALSNEIFFKFVSGSVILCSLLRLLHALNIRRSPTVRVSSARVVASRLKLQAHDACAAFSALEFPCQFAGLCSSSTSTCAQFSSRYIMHLAPITLVSDAAHFFAPAMRAANAHIAAGKCRMGPVVRVEREQRNRLWVVRQRACKVFGQGVVAPAHLNSVGKGIKSADRQIPARQDLEHLATSSMLDLLLSMEAFLIESICLWVNSKIRKDVQECTCKDTKPMRDDASKTRSAHLVRLRSACEWETNGRAEKRREEEEGEEGGKEGREGTGTVGDGVLCKFYDVGGLKRMAADFGIRQSKSGRFWRITRHKGFSLISGQAYTPIRDEEVEYIPEQMSAPQVSFWSREPQNETPDSALRDLHHHSSASTD</sequence>
<dbReference type="Proteomes" id="UP001221757">
    <property type="component" value="Unassembled WGS sequence"/>
</dbReference>
<reference evidence="2" key="1">
    <citation type="submission" date="2023-03" db="EMBL/GenBank/DDBJ databases">
        <title>Massive genome expansion in bonnet fungi (Mycena s.s.) driven by repeated elements and novel gene families across ecological guilds.</title>
        <authorList>
            <consortium name="Lawrence Berkeley National Laboratory"/>
            <person name="Harder C.B."/>
            <person name="Miyauchi S."/>
            <person name="Viragh M."/>
            <person name="Kuo A."/>
            <person name="Thoen E."/>
            <person name="Andreopoulos B."/>
            <person name="Lu D."/>
            <person name="Skrede I."/>
            <person name="Drula E."/>
            <person name="Henrissat B."/>
            <person name="Morin E."/>
            <person name="Kohler A."/>
            <person name="Barry K."/>
            <person name="LaButti K."/>
            <person name="Morin E."/>
            <person name="Salamov A."/>
            <person name="Lipzen A."/>
            <person name="Mereny Z."/>
            <person name="Hegedus B."/>
            <person name="Baldrian P."/>
            <person name="Stursova M."/>
            <person name="Weitz H."/>
            <person name="Taylor A."/>
            <person name="Grigoriev I.V."/>
            <person name="Nagy L.G."/>
            <person name="Martin F."/>
            <person name="Kauserud H."/>
        </authorList>
    </citation>
    <scope>NUCLEOTIDE SEQUENCE</scope>
    <source>
        <strain evidence="2">CBHHK067</strain>
    </source>
</reference>
<accession>A0AAD7MCQ9</accession>